<evidence type="ECO:0000313" key="3">
    <source>
        <dbReference type="Proteomes" id="UP001066276"/>
    </source>
</evidence>
<feature type="region of interest" description="Disordered" evidence="1">
    <location>
        <begin position="1"/>
        <end position="49"/>
    </location>
</feature>
<keyword evidence="3" id="KW-1185">Reference proteome</keyword>
<comment type="caution">
    <text evidence="2">The sequence shown here is derived from an EMBL/GenBank/DDBJ whole genome shotgun (WGS) entry which is preliminary data.</text>
</comment>
<dbReference type="AlphaFoldDB" id="A0AAV7VRV4"/>
<sequence>MCPMGRTTAQNTKRVPKNGPQQPASRNADCRPDRGLKKGRGCSPRHHRTTTCKPEDVVLLCLAIVYLVTPTAIRRIGPPRRTSDIIACHLQPY</sequence>
<feature type="compositionally biased region" description="Polar residues" evidence="1">
    <location>
        <begin position="7"/>
        <end position="25"/>
    </location>
</feature>
<proteinExistence type="predicted"/>
<reference evidence="2" key="1">
    <citation type="journal article" date="2022" name="bioRxiv">
        <title>Sequencing and chromosome-scale assembly of the giantPleurodeles waltlgenome.</title>
        <authorList>
            <person name="Brown T."/>
            <person name="Elewa A."/>
            <person name="Iarovenko S."/>
            <person name="Subramanian E."/>
            <person name="Araus A.J."/>
            <person name="Petzold A."/>
            <person name="Susuki M."/>
            <person name="Suzuki K.-i.T."/>
            <person name="Hayashi T."/>
            <person name="Toyoda A."/>
            <person name="Oliveira C."/>
            <person name="Osipova E."/>
            <person name="Leigh N.D."/>
            <person name="Simon A."/>
            <person name="Yun M.H."/>
        </authorList>
    </citation>
    <scope>NUCLEOTIDE SEQUENCE</scope>
    <source>
        <strain evidence="2">20211129_DDA</strain>
        <tissue evidence="2">Liver</tissue>
    </source>
</reference>
<organism evidence="2 3">
    <name type="scientific">Pleurodeles waltl</name>
    <name type="common">Iberian ribbed newt</name>
    <dbReference type="NCBI Taxonomy" id="8319"/>
    <lineage>
        <taxon>Eukaryota</taxon>
        <taxon>Metazoa</taxon>
        <taxon>Chordata</taxon>
        <taxon>Craniata</taxon>
        <taxon>Vertebrata</taxon>
        <taxon>Euteleostomi</taxon>
        <taxon>Amphibia</taxon>
        <taxon>Batrachia</taxon>
        <taxon>Caudata</taxon>
        <taxon>Salamandroidea</taxon>
        <taxon>Salamandridae</taxon>
        <taxon>Pleurodelinae</taxon>
        <taxon>Pleurodeles</taxon>
    </lineage>
</organism>
<evidence type="ECO:0000313" key="2">
    <source>
        <dbReference type="EMBL" id="KAJ1204425.1"/>
    </source>
</evidence>
<dbReference type="Proteomes" id="UP001066276">
    <property type="component" value="Chromosome 2_1"/>
</dbReference>
<feature type="compositionally biased region" description="Basic residues" evidence="1">
    <location>
        <begin position="37"/>
        <end position="49"/>
    </location>
</feature>
<gene>
    <name evidence="2" type="ORF">NDU88_008203</name>
</gene>
<dbReference type="EMBL" id="JANPWB010000003">
    <property type="protein sequence ID" value="KAJ1204425.1"/>
    <property type="molecule type" value="Genomic_DNA"/>
</dbReference>
<protein>
    <submittedName>
        <fullName evidence="2">Uncharacterized protein</fullName>
    </submittedName>
</protein>
<name>A0AAV7VRV4_PLEWA</name>
<evidence type="ECO:0000256" key="1">
    <source>
        <dbReference type="SAM" id="MobiDB-lite"/>
    </source>
</evidence>
<accession>A0AAV7VRV4</accession>